<protein>
    <submittedName>
        <fullName evidence="2">Short-chain dehydrogenase</fullName>
    </submittedName>
</protein>
<keyword evidence="1" id="KW-0560">Oxidoreductase</keyword>
<reference evidence="2 3" key="1">
    <citation type="submission" date="2020-07" db="EMBL/GenBank/DDBJ databases">
        <title>Comparative genomics of pyrophilous fungi reveals a link between fire events and developmental genes.</title>
        <authorList>
            <consortium name="DOE Joint Genome Institute"/>
            <person name="Steindorff A.S."/>
            <person name="Carver A."/>
            <person name="Calhoun S."/>
            <person name="Stillman K."/>
            <person name="Liu H."/>
            <person name="Lipzen A."/>
            <person name="Pangilinan J."/>
            <person name="Labutti K."/>
            <person name="Bruns T.D."/>
            <person name="Grigoriev I.V."/>
        </authorList>
    </citation>
    <scope>NUCLEOTIDE SEQUENCE [LARGE SCALE GENOMIC DNA]</scope>
    <source>
        <strain evidence="2 3">CBS 144469</strain>
    </source>
</reference>
<sequence>MKKSFISAIRDQYTKVPPVAQADLTGKIVIVVGANTGLGFEASKHLARMNPGKLILACRNEEKGNAAVEGIKQATGFGRAEVWQVDLSKFSSVIAFADRFEREGGRLDILLANAGVGLDKYRPTEDGWEESLQVNNLSTSLLCLRLAPRLVETSMKYAGTRPRIVVVSSEMHYGVSFPEKVYDDGQESSFRVLSSREYCAAIMPGATRYAETKLLNVFFTLSLSELLKDTPVVVNTVTPGYCYSDLARNASAVQALADRIAKAILARSTEKGARQLVYAAVGGEEKVDTLRGAFVNLHRADEPDDYVLGEEGKKRGDKLWNDLILELSKVDGRVLEIVQEYSANRGAKST</sequence>
<evidence type="ECO:0000256" key="1">
    <source>
        <dbReference type="ARBA" id="ARBA00023002"/>
    </source>
</evidence>
<proteinExistence type="predicted"/>
<accession>A0A8H6ICN7</accession>
<dbReference type="OrthoDB" id="542013at2759"/>
<dbReference type="Gene3D" id="3.40.50.720">
    <property type="entry name" value="NAD(P)-binding Rossmann-like Domain"/>
    <property type="match status" value="1"/>
</dbReference>
<comment type="caution">
    <text evidence="2">The sequence shown here is derived from an EMBL/GenBank/DDBJ whole genome shotgun (WGS) entry which is preliminary data.</text>
</comment>
<dbReference type="SUPFAM" id="SSF51735">
    <property type="entry name" value="NAD(P)-binding Rossmann-fold domains"/>
    <property type="match status" value="1"/>
</dbReference>
<dbReference type="PANTHER" id="PTHR43157">
    <property type="entry name" value="PHOSPHATIDYLINOSITOL-GLYCAN BIOSYNTHESIS CLASS F PROTEIN-RELATED"/>
    <property type="match status" value="1"/>
</dbReference>
<gene>
    <name evidence="2" type="ORF">DFP72DRAFT_1164080</name>
</gene>
<dbReference type="Pfam" id="PF00106">
    <property type="entry name" value="adh_short"/>
    <property type="match status" value="1"/>
</dbReference>
<dbReference type="Proteomes" id="UP000521943">
    <property type="component" value="Unassembled WGS sequence"/>
</dbReference>
<dbReference type="AlphaFoldDB" id="A0A8H6ICN7"/>
<dbReference type="InterPro" id="IPR002347">
    <property type="entry name" value="SDR_fam"/>
</dbReference>
<dbReference type="PRINTS" id="PR00081">
    <property type="entry name" value="GDHRDH"/>
</dbReference>
<dbReference type="PANTHER" id="PTHR43157:SF31">
    <property type="entry name" value="PHOSPHATIDYLINOSITOL-GLYCAN BIOSYNTHESIS CLASS F PROTEIN"/>
    <property type="match status" value="1"/>
</dbReference>
<keyword evidence="3" id="KW-1185">Reference proteome</keyword>
<dbReference type="InterPro" id="IPR036291">
    <property type="entry name" value="NAD(P)-bd_dom_sf"/>
</dbReference>
<evidence type="ECO:0000313" key="2">
    <source>
        <dbReference type="EMBL" id="KAF6763106.1"/>
    </source>
</evidence>
<name>A0A8H6ICN7_9AGAR</name>
<evidence type="ECO:0000313" key="3">
    <source>
        <dbReference type="Proteomes" id="UP000521943"/>
    </source>
</evidence>
<dbReference type="GO" id="GO:0016491">
    <property type="term" value="F:oxidoreductase activity"/>
    <property type="evidence" value="ECO:0007669"/>
    <property type="project" value="UniProtKB-KW"/>
</dbReference>
<dbReference type="EMBL" id="JACGCI010000006">
    <property type="protein sequence ID" value="KAF6763106.1"/>
    <property type="molecule type" value="Genomic_DNA"/>
</dbReference>
<organism evidence="2 3">
    <name type="scientific">Ephemerocybe angulata</name>
    <dbReference type="NCBI Taxonomy" id="980116"/>
    <lineage>
        <taxon>Eukaryota</taxon>
        <taxon>Fungi</taxon>
        <taxon>Dikarya</taxon>
        <taxon>Basidiomycota</taxon>
        <taxon>Agaricomycotina</taxon>
        <taxon>Agaricomycetes</taxon>
        <taxon>Agaricomycetidae</taxon>
        <taxon>Agaricales</taxon>
        <taxon>Agaricineae</taxon>
        <taxon>Psathyrellaceae</taxon>
        <taxon>Ephemerocybe</taxon>
    </lineage>
</organism>